<evidence type="ECO:0000313" key="2">
    <source>
        <dbReference type="Proteomes" id="UP000008237"/>
    </source>
</evidence>
<dbReference type="EMBL" id="GL449924">
    <property type="protein sequence ID" value="EFN81796.1"/>
    <property type="molecule type" value="Genomic_DNA"/>
</dbReference>
<proteinExistence type="predicted"/>
<protein>
    <submittedName>
        <fullName evidence="1">Retrovirus-related Pol polyprotein from transposon 412</fullName>
    </submittedName>
</protein>
<reference evidence="1 2" key="1">
    <citation type="journal article" date="2010" name="Science">
        <title>Genomic comparison of the ants Camponotus floridanus and Harpegnathos saltator.</title>
        <authorList>
            <person name="Bonasio R."/>
            <person name="Zhang G."/>
            <person name="Ye C."/>
            <person name="Mutti N.S."/>
            <person name="Fang X."/>
            <person name="Qin N."/>
            <person name="Donahue G."/>
            <person name="Yang P."/>
            <person name="Li Q."/>
            <person name="Li C."/>
            <person name="Zhang P."/>
            <person name="Huang Z."/>
            <person name="Berger S.L."/>
            <person name="Reinberg D."/>
            <person name="Wang J."/>
            <person name="Liebig J."/>
        </authorList>
    </citation>
    <scope>NUCLEOTIDE SEQUENCE [LARGE SCALE GENOMIC DNA]</scope>
    <source>
        <strain evidence="1 2">R22 G/1</strain>
    </source>
</reference>
<keyword evidence="2" id="KW-1185">Reference proteome</keyword>
<dbReference type="AlphaFoldDB" id="E2BR84"/>
<organism evidence="2">
    <name type="scientific">Harpegnathos saltator</name>
    <name type="common">Jerdon's jumping ant</name>
    <dbReference type="NCBI Taxonomy" id="610380"/>
    <lineage>
        <taxon>Eukaryota</taxon>
        <taxon>Metazoa</taxon>
        <taxon>Ecdysozoa</taxon>
        <taxon>Arthropoda</taxon>
        <taxon>Hexapoda</taxon>
        <taxon>Insecta</taxon>
        <taxon>Pterygota</taxon>
        <taxon>Neoptera</taxon>
        <taxon>Endopterygota</taxon>
        <taxon>Hymenoptera</taxon>
        <taxon>Apocrita</taxon>
        <taxon>Aculeata</taxon>
        <taxon>Formicoidea</taxon>
        <taxon>Formicidae</taxon>
        <taxon>Ponerinae</taxon>
        <taxon>Ponerini</taxon>
        <taxon>Harpegnathos</taxon>
    </lineage>
</organism>
<accession>E2BR84</accession>
<name>E2BR84_HARSA</name>
<dbReference type="InParanoid" id="E2BR84"/>
<feature type="non-terminal residue" evidence="1">
    <location>
        <position position="126"/>
    </location>
</feature>
<sequence length="126" mass="14768">LVIQNYNTCIHEGTKHIPYELVFGRPARMPSNKQLLEDDKIKTYDDYLIQLFTRLHKMQLQANDNLSDAKIKSKGYYDKKINPQTFKPGDHVFLLKRPKPGKFGDQYTGPHEVLEIINRNNVRIKL</sequence>
<dbReference type="Proteomes" id="UP000008237">
    <property type="component" value="Unassembled WGS sequence"/>
</dbReference>
<dbReference type="OMA" id="HSSTHYT"/>
<dbReference type="OrthoDB" id="7549930at2759"/>
<feature type="non-terminal residue" evidence="1">
    <location>
        <position position="1"/>
    </location>
</feature>
<gene>
    <name evidence="1" type="ORF">EAI_05537</name>
</gene>
<evidence type="ECO:0000313" key="1">
    <source>
        <dbReference type="EMBL" id="EFN81796.1"/>
    </source>
</evidence>